<evidence type="ECO:0000313" key="2">
    <source>
        <dbReference type="Proteomes" id="UP000449944"/>
    </source>
</evidence>
<sequence length="222" mass="25325">MNQNEIVIEIDELMTNAFNRDFWLNIMDSFGQQYLAADAVVKGQALKLGEPERVRLRPQVRHYVLNSALRSAAQTTGLVFRDMQTNPKGEGYVVVESKGIQLGRIGQNHDEKGIKNAKHRDLLAQLNRDIEGYTFDLFLDDENTKNSVETLGVLLVNVNPPHHYPQDAMLDLRVVVPFTNLKGFHYNKSIAELLELYTGENKTIIPDLVLPKLKKRLKDQEK</sequence>
<reference evidence="1 2" key="1">
    <citation type="submission" date="2019-10" db="EMBL/GenBank/DDBJ databases">
        <title>Comparative genomic analysis of Providencia.</title>
        <authorList>
            <person name="Yuan C."/>
            <person name="Wei Y."/>
            <person name="Yin Z."/>
        </authorList>
    </citation>
    <scope>NUCLEOTIDE SEQUENCE [LARGE SCALE GENOMIC DNA]</scope>
    <source>
        <strain evidence="2">wls1934</strain>
    </source>
</reference>
<gene>
    <name evidence="1" type="ORF">GKR67_09845</name>
</gene>
<evidence type="ECO:0000313" key="1">
    <source>
        <dbReference type="EMBL" id="MTC34915.1"/>
    </source>
</evidence>
<proteinExistence type="predicted"/>
<dbReference type="Proteomes" id="UP000449944">
    <property type="component" value="Unassembled WGS sequence"/>
</dbReference>
<comment type="caution">
    <text evidence="1">The sequence shown here is derived from an EMBL/GenBank/DDBJ whole genome shotgun (WGS) entry which is preliminary data.</text>
</comment>
<dbReference type="EMBL" id="WLUB01000031">
    <property type="protein sequence ID" value="MTC34915.1"/>
    <property type="molecule type" value="Genomic_DNA"/>
</dbReference>
<name>A0AAW9VAW5_9GAMM</name>
<organism evidence="1 2">
    <name type="scientific">Providencia alcalifaciens</name>
    <dbReference type="NCBI Taxonomy" id="126385"/>
    <lineage>
        <taxon>Bacteria</taxon>
        <taxon>Pseudomonadati</taxon>
        <taxon>Pseudomonadota</taxon>
        <taxon>Gammaproteobacteria</taxon>
        <taxon>Enterobacterales</taxon>
        <taxon>Morganellaceae</taxon>
        <taxon>Providencia</taxon>
    </lineage>
</organism>
<dbReference type="RefSeq" id="WP_154633017.1">
    <property type="nucleotide sequence ID" value="NZ_JAWQER010000219.1"/>
</dbReference>
<protein>
    <submittedName>
        <fullName evidence="1">Uncharacterized protein</fullName>
    </submittedName>
</protein>
<dbReference type="AlphaFoldDB" id="A0AAW9VAW5"/>
<accession>A0AAW9VAW5</accession>